<organism evidence="2 3">
    <name type="scientific">Luminiphilus syltensis NOR5-1B</name>
    <dbReference type="NCBI Taxonomy" id="565045"/>
    <lineage>
        <taxon>Bacteria</taxon>
        <taxon>Pseudomonadati</taxon>
        <taxon>Pseudomonadota</taxon>
        <taxon>Gammaproteobacteria</taxon>
        <taxon>Cellvibrionales</taxon>
        <taxon>Halieaceae</taxon>
        <taxon>Luminiphilus</taxon>
    </lineage>
</organism>
<keyword evidence="3" id="KW-1185">Reference proteome</keyword>
<reference evidence="3" key="1">
    <citation type="journal article" date="2013" name="BMC Microbiol.">
        <title>Taxonomy and evolution of bacteriochlorophyll a-containing members of the OM60/NOR5 clade of marine gammaproteobacteria: description of Luminiphilus syltensis gen. nov., sp. nov., reclassification of Haliea rubra as Pseudohaliea rubra gen. nov., comb. nov., and emendation of Chromatocurvus halotolerans.</title>
        <authorList>
            <person name="Spring S."/>
            <person name="Riedel T."/>
            <person name="Sproer C."/>
            <person name="Yan S."/>
            <person name="Harder J."/>
            <person name="Fuchs B.M."/>
        </authorList>
    </citation>
    <scope>NUCLEOTIDE SEQUENCE [LARGE SCALE GENOMIC DNA]</scope>
    <source>
        <strain evidence="3">NOR51-B</strain>
    </source>
</reference>
<evidence type="ECO:0000313" key="3">
    <source>
        <dbReference type="Proteomes" id="UP000004699"/>
    </source>
</evidence>
<feature type="compositionally biased region" description="Polar residues" evidence="1">
    <location>
        <begin position="98"/>
        <end position="109"/>
    </location>
</feature>
<proteinExistence type="predicted"/>
<dbReference type="Proteomes" id="UP000004699">
    <property type="component" value="Unassembled WGS sequence"/>
</dbReference>
<evidence type="ECO:0000313" key="2">
    <source>
        <dbReference type="EMBL" id="EED34174.1"/>
    </source>
</evidence>
<dbReference type="HOGENOM" id="CLU_2180631_0_0_6"/>
<accession>B8KQL3</accession>
<protein>
    <submittedName>
        <fullName evidence="2">Uncharacterized protein</fullName>
    </submittedName>
</protein>
<name>B8KQL3_9GAMM</name>
<sequence length="109" mass="12255">MIMTQTHIICNQDGHYWGRSKAWIDGSEAPRVATFDHRDEAVNTLVELSARDIDLRGEIKCIERIDNKLPKLPISDVPIPGADDETDSLALENEQNDTHNTLQTVLSET</sequence>
<evidence type="ECO:0000256" key="1">
    <source>
        <dbReference type="SAM" id="MobiDB-lite"/>
    </source>
</evidence>
<dbReference type="STRING" id="565045.NOR51B_111"/>
<feature type="region of interest" description="Disordered" evidence="1">
    <location>
        <begin position="76"/>
        <end position="109"/>
    </location>
</feature>
<dbReference type="AlphaFoldDB" id="B8KQL3"/>
<dbReference type="EMBL" id="DS999411">
    <property type="protein sequence ID" value="EED34174.1"/>
    <property type="molecule type" value="Genomic_DNA"/>
</dbReference>
<gene>
    <name evidence="2" type="ORF">NOR51B_111</name>
</gene>